<keyword evidence="3" id="KW-1185">Reference proteome</keyword>
<gene>
    <name evidence="2" type="ORF">yc1106_09241</name>
</gene>
<dbReference type="VEuPathDB" id="FungiDB:yc1106_09241"/>
<dbReference type="OrthoDB" id="3745536at2759"/>
<sequence>MQFTTVAILLAAAIGANAAPTDFSKRLDAVPLSIFSGEQCASQAVTTAYIPTDGSCFPTSPIFSGNTNSFYVDPANLSKLPAGCSLVIYQDRECSGKNTKTVTKVGKTCLTFGAFKPIGSAKTVGTC</sequence>
<reference evidence="2" key="1">
    <citation type="submission" date="2021-12" db="EMBL/GenBank/DDBJ databases">
        <title>Curvularia clavata genome.</title>
        <authorList>
            <person name="Cao Y."/>
        </authorList>
    </citation>
    <scope>NUCLEOTIDE SEQUENCE</scope>
    <source>
        <strain evidence="2">Yc1106</strain>
    </source>
</reference>
<feature type="chain" id="PRO_5040476311" evidence="1">
    <location>
        <begin position="19"/>
        <end position="127"/>
    </location>
</feature>
<organism evidence="2 3">
    <name type="scientific">Curvularia clavata</name>
    <dbReference type="NCBI Taxonomy" id="95742"/>
    <lineage>
        <taxon>Eukaryota</taxon>
        <taxon>Fungi</taxon>
        <taxon>Dikarya</taxon>
        <taxon>Ascomycota</taxon>
        <taxon>Pezizomycotina</taxon>
        <taxon>Dothideomycetes</taxon>
        <taxon>Pleosporomycetidae</taxon>
        <taxon>Pleosporales</taxon>
        <taxon>Pleosporineae</taxon>
        <taxon>Pleosporaceae</taxon>
        <taxon>Curvularia</taxon>
    </lineage>
</organism>
<protein>
    <submittedName>
        <fullName evidence="2">Uncharacterized protein</fullName>
    </submittedName>
</protein>
<dbReference type="EMBL" id="CP089280">
    <property type="protein sequence ID" value="USP81967.1"/>
    <property type="molecule type" value="Genomic_DNA"/>
</dbReference>
<keyword evidence="1" id="KW-0732">Signal</keyword>
<dbReference type="AlphaFoldDB" id="A0A9Q9DWK4"/>
<accession>A0A9Q9DWK4</accession>
<feature type="signal peptide" evidence="1">
    <location>
        <begin position="1"/>
        <end position="18"/>
    </location>
</feature>
<evidence type="ECO:0000313" key="2">
    <source>
        <dbReference type="EMBL" id="USP81967.1"/>
    </source>
</evidence>
<name>A0A9Q9DWK4_CURCL</name>
<evidence type="ECO:0000313" key="3">
    <source>
        <dbReference type="Proteomes" id="UP001056012"/>
    </source>
</evidence>
<dbReference type="Proteomes" id="UP001056012">
    <property type="component" value="Chromosome 7"/>
</dbReference>
<proteinExistence type="predicted"/>
<evidence type="ECO:0000256" key="1">
    <source>
        <dbReference type="SAM" id="SignalP"/>
    </source>
</evidence>